<gene>
    <name evidence="2" type="ORF">MMSR116_29415</name>
</gene>
<dbReference type="EMBL" id="CP043538">
    <property type="protein sequence ID" value="QGY05556.1"/>
    <property type="molecule type" value="Genomic_DNA"/>
</dbReference>
<accession>A0A6B9FUZ4</accession>
<dbReference type="KEGG" id="mmes:MMSR116_29415"/>
<feature type="transmembrane region" description="Helical" evidence="1">
    <location>
        <begin position="6"/>
        <end position="29"/>
    </location>
</feature>
<evidence type="ECO:0000256" key="1">
    <source>
        <dbReference type="SAM" id="Phobius"/>
    </source>
</evidence>
<dbReference type="Proteomes" id="UP000012488">
    <property type="component" value="Chromosome"/>
</dbReference>
<protein>
    <submittedName>
        <fullName evidence="2">Uncharacterized protein</fullName>
    </submittedName>
</protein>
<proteinExistence type="predicted"/>
<organism evidence="2 3">
    <name type="scientific">Methylobacterium mesophilicum SR1.6/6</name>
    <dbReference type="NCBI Taxonomy" id="908290"/>
    <lineage>
        <taxon>Bacteria</taxon>
        <taxon>Pseudomonadati</taxon>
        <taxon>Pseudomonadota</taxon>
        <taxon>Alphaproteobacteria</taxon>
        <taxon>Hyphomicrobiales</taxon>
        <taxon>Methylobacteriaceae</taxon>
        <taxon>Methylobacterium</taxon>
    </lineage>
</organism>
<sequence>MNGPTTARALVMGVLVLFLVLGILLIPVLEAELRRATAKKIVAEAAASDNARKGAPQPERQVG</sequence>
<evidence type="ECO:0000313" key="2">
    <source>
        <dbReference type="EMBL" id="QGY05556.1"/>
    </source>
</evidence>
<dbReference type="RefSeq" id="WP_010684409.1">
    <property type="nucleotide sequence ID" value="NZ_CP043538.1"/>
</dbReference>
<reference evidence="2 3" key="1">
    <citation type="journal article" date="2012" name="Genet. Mol. Biol.">
        <title>Analysis of 16S rRNA and mxaF genes revealing insights into Methylobacterium niche-specific plant association.</title>
        <authorList>
            <person name="Dourado M.N."/>
            <person name="Andreote F.D."/>
            <person name="Dini-Andreote F."/>
            <person name="Conti R."/>
            <person name="Araujo J.M."/>
            <person name="Araujo W.L."/>
        </authorList>
    </citation>
    <scope>NUCLEOTIDE SEQUENCE [LARGE SCALE GENOMIC DNA]</scope>
    <source>
        <strain evidence="2 3">SR1.6/6</strain>
    </source>
</reference>
<keyword evidence="1" id="KW-0472">Membrane</keyword>
<name>A0A6B9FUZ4_9HYPH</name>
<dbReference type="AlphaFoldDB" id="A0A6B9FUZ4"/>
<evidence type="ECO:0000313" key="3">
    <source>
        <dbReference type="Proteomes" id="UP000012488"/>
    </source>
</evidence>
<keyword evidence="1" id="KW-0812">Transmembrane</keyword>
<keyword evidence="1" id="KW-1133">Transmembrane helix</keyword>
<reference evidence="2 3" key="2">
    <citation type="journal article" date="2013" name="Genome Announc.">
        <title>Draft Genome Sequence of Methylobacterium mesophilicum Strain SR1.6/6, Isolated from Citrus sinensis.</title>
        <authorList>
            <person name="Marinho Almeida D."/>
            <person name="Dini-Andreote F."/>
            <person name="Camargo Neves A.A."/>
            <person name="Juca Ramos R.T."/>
            <person name="Andreote F.D."/>
            <person name="Carneiro A.R."/>
            <person name="Oliveira de Souza Lima A."/>
            <person name="Caracciolo Gomes de Sa P.H."/>
            <person name="Ribeiro Barbosa M.S."/>
            <person name="Araujo W.L."/>
            <person name="Silva A."/>
        </authorList>
    </citation>
    <scope>NUCLEOTIDE SEQUENCE [LARGE SCALE GENOMIC DNA]</scope>
    <source>
        <strain evidence="2 3">SR1.6/6</strain>
    </source>
</reference>